<evidence type="ECO:0000313" key="1">
    <source>
        <dbReference type="EMBL" id="KKL61505.1"/>
    </source>
</evidence>
<dbReference type="EMBL" id="LAZR01028798">
    <property type="protein sequence ID" value="KKL61505.1"/>
    <property type="molecule type" value="Genomic_DNA"/>
</dbReference>
<gene>
    <name evidence="1" type="ORF">LCGC14_2194660</name>
</gene>
<dbReference type="AlphaFoldDB" id="A0A0F9FVY0"/>
<protein>
    <submittedName>
        <fullName evidence="1">Uncharacterized protein</fullName>
    </submittedName>
</protein>
<name>A0A0F9FVY0_9ZZZZ</name>
<organism evidence="1">
    <name type="scientific">marine sediment metagenome</name>
    <dbReference type="NCBI Taxonomy" id="412755"/>
    <lineage>
        <taxon>unclassified sequences</taxon>
        <taxon>metagenomes</taxon>
        <taxon>ecological metagenomes</taxon>
    </lineage>
</organism>
<comment type="caution">
    <text evidence="1">The sequence shown here is derived from an EMBL/GenBank/DDBJ whole genome shotgun (WGS) entry which is preliminary data.</text>
</comment>
<reference evidence="1" key="1">
    <citation type="journal article" date="2015" name="Nature">
        <title>Complex archaea that bridge the gap between prokaryotes and eukaryotes.</title>
        <authorList>
            <person name="Spang A."/>
            <person name="Saw J.H."/>
            <person name="Jorgensen S.L."/>
            <person name="Zaremba-Niedzwiedzka K."/>
            <person name="Martijn J."/>
            <person name="Lind A.E."/>
            <person name="van Eijk R."/>
            <person name="Schleper C."/>
            <person name="Guy L."/>
            <person name="Ettema T.J."/>
        </authorList>
    </citation>
    <scope>NUCLEOTIDE SEQUENCE</scope>
</reference>
<sequence length="37" mass="4082">MKHTVSTKINEGIVDQNVPSTNRMKLSGKGAGEIKRR</sequence>
<proteinExistence type="predicted"/>
<accession>A0A0F9FVY0</accession>